<name>A0ABR5ZT08_9PROT</name>
<dbReference type="RefSeq" id="WP_182041054.1">
    <property type="nucleotide sequence ID" value="NZ_PDLY01000003.1"/>
</dbReference>
<feature type="coiled-coil region" evidence="1">
    <location>
        <begin position="76"/>
        <end position="143"/>
    </location>
</feature>
<organism evidence="2 3">
    <name type="scientific">Bombella mellum</name>
    <dbReference type="NCBI Taxonomy" id="2039288"/>
    <lineage>
        <taxon>Bacteria</taxon>
        <taxon>Pseudomonadati</taxon>
        <taxon>Pseudomonadota</taxon>
        <taxon>Alphaproteobacteria</taxon>
        <taxon>Acetobacterales</taxon>
        <taxon>Acetobacteraceae</taxon>
        <taxon>Bombella</taxon>
    </lineage>
</organism>
<keyword evidence="3" id="KW-1185">Reference proteome</keyword>
<accession>A0ABR5ZT08</accession>
<proteinExistence type="predicted"/>
<evidence type="ECO:0008006" key="4">
    <source>
        <dbReference type="Google" id="ProtNLM"/>
    </source>
</evidence>
<gene>
    <name evidence="2" type="ORF">CPA56_05620</name>
</gene>
<sequence length="152" mass="17463">MKPARLKALTSLVTLQKRNSLTARMELAECLAEEKRIANRISRLKVQMAENRTLVSATREEAAQDLTLWNGYRHWLPIAQEELERLEQALEEAGEKSAAVRGRVMGLVRQQEATAGLLRQDRLAQARRERRQEQVVLDEQAQQRKMTGMPDM</sequence>
<protein>
    <recommendedName>
        <fullName evidence="4">Flagellar FliJ protein</fullName>
    </recommendedName>
</protein>
<evidence type="ECO:0000256" key="1">
    <source>
        <dbReference type="SAM" id="Coils"/>
    </source>
</evidence>
<dbReference type="Proteomes" id="UP000765338">
    <property type="component" value="Unassembled WGS sequence"/>
</dbReference>
<keyword evidence="1" id="KW-0175">Coiled coil</keyword>
<evidence type="ECO:0000313" key="3">
    <source>
        <dbReference type="Proteomes" id="UP000765338"/>
    </source>
</evidence>
<dbReference type="EMBL" id="PDLY01000003">
    <property type="protein sequence ID" value="MBA5727458.1"/>
    <property type="molecule type" value="Genomic_DNA"/>
</dbReference>
<comment type="caution">
    <text evidence="2">The sequence shown here is derived from an EMBL/GenBank/DDBJ whole genome shotgun (WGS) entry which is preliminary data.</text>
</comment>
<evidence type="ECO:0000313" key="2">
    <source>
        <dbReference type="EMBL" id="MBA5727458.1"/>
    </source>
</evidence>
<reference evidence="2 3" key="1">
    <citation type="submission" date="2017-10" db="EMBL/GenBank/DDBJ databases">
        <authorList>
            <person name="Jakob F."/>
        </authorList>
    </citation>
    <scope>NUCLEOTIDE SEQUENCE [LARGE SCALE GENOMIC DNA]</scope>
    <source>
        <strain evidence="2 3">TMW 2.1889</strain>
    </source>
</reference>